<evidence type="ECO:0000259" key="6">
    <source>
        <dbReference type="PROSITE" id="PS51005"/>
    </source>
</evidence>
<gene>
    <name evidence="8" type="ORF">HannXRQ_Chr02g0051591</name>
    <name evidence="7" type="ORF">HanXRQr2_Chr02g0076641</name>
</gene>
<evidence type="ECO:0000256" key="3">
    <source>
        <dbReference type="ARBA" id="ARBA00023163"/>
    </source>
</evidence>
<dbReference type="PANTHER" id="PTHR31719">
    <property type="entry name" value="NAC TRANSCRIPTION FACTOR 56"/>
    <property type="match status" value="1"/>
</dbReference>
<keyword evidence="1" id="KW-0805">Transcription regulation</keyword>
<dbReference type="SUPFAM" id="SSF101941">
    <property type="entry name" value="NAC domain"/>
    <property type="match status" value="1"/>
</dbReference>
<protein>
    <submittedName>
        <fullName evidence="8">Putative NAC domain-containing protein</fullName>
    </submittedName>
    <submittedName>
        <fullName evidence="7">Transcription factor NAM family</fullName>
    </submittedName>
</protein>
<evidence type="ECO:0000256" key="1">
    <source>
        <dbReference type="ARBA" id="ARBA00023015"/>
    </source>
</evidence>
<keyword evidence="2" id="KW-0238">DNA-binding</keyword>
<dbReference type="InterPro" id="IPR036093">
    <property type="entry name" value="NAC_dom_sf"/>
</dbReference>
<organism evidence="8 9">
    <name type="scientific">Helianthus annuus</name>
    <name type="common">Common sunflower</name>
    <dbReference type="NCBI Taxonomy" id="4232"/>
    <lineage>
        <taxon>Eukaryota</taxon>
        <taxon>Viridiplantae</taxon>
        <taxon>Streptophyta</taxon>
        <taxon>Embryophyta</taxon>
        <taxon>Tracheophyta</taxon>
        <taxon>Spermatophyta</taxon>
        <taxon>Magnoliopsida</taxon>
        <taxon>eudicotyledons</taxon>
        <taxon>Gunneridae</taxon>
        <taxon>Pentapetalae</taxon>
        <taxon>asterids</taxon>
        <taxon>campanulids</taxon>
        <taxon>Asterales</taxon>
        <taxon>Asteraceae</taxon>
        <taxon>Asteroideae</taxon>
        <taxon>Heliantheae alliance</taxon>
        <taxon>Heliantheae</taxon>
        <taxon>Helianthus</taxon>
    </lineage>
</organism>
<dbReference type="EMBL" id="MNCJ02000317">
    <property type="protein sequence ID" value="KAF5819352.1"/>
    <property type="molecule type" value="Genomic_DNA"/>
</dbReference>
<evidence type="ECO:0000256" key="5">
    <source>
        <dbReference type="SAM" id="MobiDB-lite"/>
    </source>
</evidence>
<reference evidence="7 9" key="1">
    <citation type="journal article" date="2017" name="Nature">
        <title>The sunflower genome provides insights into oil metabolism, flowering and Asterid evolution.</title>
        <authorList>
            <person name="Badouin H."/>
            <person name="Gouzy J."/>
            <person name="Grassa C.J."/>
            <person name="Murat F."/>
            <person name="Staton S.E."/>
            <person name="Cottret L."/>
            <person name="Lelandais-Briere C."/>
            <person name="Owens G.L."/>
            <person name="Carrere S."/>
            <person name="Mayjonade B."/>
            <person name="Legrand L."/>
            <person name="Gill N."/>
            <person name="Kane N.C."/>
            <person name="Bowers J.E."/>
            <person name="Hubner S."/>
            <person name="Bellec A."/>
            <person name="Berard A."/>
            <person name="Berges H."/>
            <person name="Blanchet N."/>
            <person name="Boniface M.C."/>
            <person name="Brunel D."/>
            <person name="Catrice O."/>
            <person name="Chaidir N."/>
            <person name="Claudel C."/>
            <person name="Donnadieu C."/>
            <person name="Faraut T."/>
            <person name="Fievet G."/>
            <person name="Helmstetter N."/>
            <person name="King M."/>
            <person name="Knapp S.J."/>
            <person name="Lai Z."/>
            <person name="Le Paslier M.C."/>
            <person name="Lippi Y."/>
            <person name="Lorenzon L."/>
            <person name="Mandel J.R."/>
            <person name="Marage G."/>
            <person name="Marchand G."/>
            <person name="Marquand E."/>
            <person name="Bret-Mestries E."/>
            <person name="Morien E."/>
            <person name="Nambeesan S."/>
            <person name="Nguyen T."/>
            <person name="Pegot-Espagnet P."/>
            <person name="Pouilly N."/>
            <person name="Raftis F."/>
            <person name="Sallet E."/>
            <person name="Schiex T."/>
            <person name="Thomas J."/>
            <person name="Vandecasteele C."/>
            <person name="Vares D."/>
            <person name="Vear F."/>
            <person name="Vautrin S."/>
            <person name="Crespi M."/>
            <person name="Mangin B."/>
            <person name="Burke J.M."/>
            <person name="Salse J."/>
            <person name="Munos S."/>
            <person name="Vincourt P."/>
            <person name="Rieseberg L.H."/>
            <person name="Langlade N.B."/>
        </authorList>
    </citation>
    <scope>NUCLEOTIDE SEQUENCE [LARGE SCALE GENOMIC DNA]</scope>
    <source>
        <strain evidence="9">cv. SF193</strain>
        <tissue evidence="7">Leaves</tissue>
    </source>
</reference>
<feature type="region of interest" description="Disordered" evidence="5">
    <location>
        <begin position="250"/>
        <end position="278"/>
    </location>
</feature>
<keyword evidence="4" id="KW-0539">Nucleus</keyword>
<reference evidence="7" key="3">
    <citation type="submission" date="2020-06" db="EMBL/GenBank/DDBJ databases">
        <title>Helianthus annuus Genome sequencing and assembly Release 2.</title>
        <authorList>
            <person name="Gouzy J."/>
            <person name="Langlade N."/>
            <person name="Munos S."/>
        </authorList>
    </citation>
    <scope>NUCLEOTIDE SEQUENCE</scope>
    <source>
        <tissue evidence="7">Leaves</tissue>
    </source>
</reference>
<dbReference type="EMBL" id="CM007891">
    <property type="protein sequence ID" value="OTG34960.1"/>
    <property type="molecule type" value="Genomic_DNA"/>
</dbReference>
<dbReference type="InterPro" id="IPR003441">
    <property type="entry name" value="NAC-dom"/>
</dbReference>
<evidence type="ECO:0000313" key="9">
    <source>
        <dbReference type="Proteomes" id="UP000215914"/>
    </source>
</evidence>
<dbReference type="Gene3D" id="2.170.150.80">
    <property type="entry name" value="NAC domain"/>
    <property type="match status" value="1"/>
</dbReference>
<evidence type="ECO:0000256" key="2">
    <source>
        <dbReference type="ARBA" id="ARBA00023125"/>
    </source>
</evidence>
<feature type="domain" description="NAC" evidence="6">
    <location>
        <begin position="55"/>
        <end position="208"/>
    </location>
</feature>
<evidence type="ECO:0000313" key="7">
    <source>
        <dbReference type="EMBL" id="KAF5819352.1"/>
    </source>
</evidence>
<dbReference type="PROSITE" id="PS51005">
    <property type="entry name" value="NAC"/>
    <property type="match status" value="1"/>
</dbReference>
<feature type="compositionally biased region" description="Basic and acidic residues" evidence="5">
    <location>
        <begin position="321"/>
        <end position="336"/>
    </location>
</feature>
<keyword evidence="3" id="KW-0804">Transcription</keyword>
<dbReference type="Gramene" id="mRNA:HanXRQr2_Chr02g0076641">
    <property type="protein sequence ID" value="mRNA:HanXRQr2_Chr02g0076641"/>
    <property type="gene ID" value="HanXRQr2_Chr02g0076641"/>
</dbReference>
<dbReference type="Pfam" id="PF02365">
    <property type="entry name" value="NAM"/>
    <property type="match status" value="1"/>
</dbReference>
<feature type="region of interest" description="Disordered" evidence="5">
    <location>
        <begin position="312"/>
        <end position="336"/>
    </location>
</feature>
<dbReference type="PANTHER" id="PTHR31719:SF213">
    <property type="entry name" value="NAC DOMAIN-CONTAINING PROTEIN"/>
    <property type="match status" value="1"/>
</dbReference>
<dbReference type="GO" id="GO:0003677">
    <property type="term" value="F:DNA binding"/>
    <property type="evidence" value="ECO:0007669"/>
    <property type="project" value="UniProtKB-KW"/>
</dbReference>
<dbReference type="AlphaFoldDB" id="A0A251VHB5"/>
<feature type="compositionally biased region" description="Polar residues" evidence="5">
    <location>
        <begin position="250"/>
        <end position="261"/>
    </location>
</feature>
<keyword evidence="9" id="KW-1185">Reference proteome</keyword>
<sequence length="517" mass="59117">MLNDPSLFEYTQQQQSSTSNCISDPPGCYPCLHCQCGCHPAKTMKVSETAYLDSLPTGCRFLPTDKELIVHYLRKKINNQNLPKTKISEANVYGYHPKDLTANYPQAIEGIWYFFSSRDRKYARGNRPRRSAGPGYWKANGIVRVIKDNEVKIGNRKLLIYYEGHQPNGTKTSWMMHEYVVEGYETRQPLGSDDKKFDDYVLCKIYKNGRMEQPCVTSNESHSRAKTRAKKAKRQVENPIILQVENNVAVQQPSQNSNPTNHHGESRVGANTRAKEAKRQVMVRDQCVRVVSSQDINPTILQVENNVVVQQPNQNSNPTIRHGESHLRTKTRAKEAKRQVMVRDQHACVVSSQENPTILQVENNVAEQDFKNMGSLYDLIMKSATRQPKHVETTSFQPTRAPLVHQSCPTRLDHNFSLQKPPFFPPTRQRSESLPPVHRHGHPGMYMFDPSSNPPSSQVALTAFQDDNECDGCVIFERNIRLMIAKDGYGDVNFDDNDRFQFNRHEQMDTDESKKHA</sequence>
<dbReference type="Proteomes" id="UP000215914">
    <property type="component" value="Chromosome 2"/>
</dbReference>
<proteinExistence type="predicted"/>
<accession>A0A251VHB5</accession>
<dbReference type="InParanoid" id="A0A251VHB5"/>
<dbReference type="OMA" id="IMKSATR"/>
<evidence type="ECO:0000256" key="4">
    <source>
        <dbReference type="ARBA" id="ARBA00023242"/>
    </source>
</evidence>
<dbReference type="GO" id="GO:0006355">
    <property type="term" value="P:regulation of DNA-templated transcription"/>
    <property type="evidence" value="ECO:0007669"/>
    <property type="project" value="InterPro"/>
</dbReference>
<reference evidence="8" key="2">
    <citation type="submission" date="2017-02" db="EMBL/GenBank/DDBJ databases">
        <title>Sunflower complete genome.</title>
        <authorList>
            <person name="Langlade N."/>
            <person name="Munos S."/>
        </authorList>
    </citation>
    <scope>NUCLEOTIDE SEQUENCE [LARGE SCALE GENOMIC DNA]</scope>
    <source>
        <tissue evidence="8">Leaves</tissue>
    </source>
</reference>
<name>A0A251VHB5_HELAN</name>
<evidence type="ECO:0000313" key="8">
    <source>
        <dbReference type="EMBL" id="OTG34960.1"/>
    </source>
</evidence>